<dbReference type="Gene3D" id="2.40.160.20">
    <property type="match status" value="1"/>
</dbReference>
<dbReference type="RefSeq" id="WP_250421568.1">
    <property type="nucleotide sequence ID" value="NZ_JAJKBJ010000012.1"/>
</dbReference>
<keyword evidence="4" id="KW-1185">Reference proteome</keyword>
<evidence type="ECO:0000313" key="3">
    <source>
        <dbReference type="EMBL" id="MCL9684656.1"/>
    </source>
</evidence>
<comment type="caution">
    <text evidence="3">The sequence shown here is derived from an EMBL/GenBank/DDBJ whole genome shotgun (WGS) entry which is preliminary data.</text>
</comment>
<gene>
    <name evidence="3" type="ORF">LOX96_11170</name>
</gene>
<feature type="domain" description="Outer membrane protein beta-barrel" evidence="2">
    <location>
        <begin position="21"/>
        <end position="210"/>
    </location>
</feature>
<dbReference type="SUPFAM" id="SSF56925">
    <property type="entry name" value="OMPA-like"/>
    <property type="match status" value="1"/>
</dbReference>
<proteinExistence type="predicted"/>
<reference evidence="3" key="1">
    <citation type="submission" date="2021-11" db="EMBL/GenBank/DDBJ databases">
        <title>Legionella maioricencis sp. nov., a new species isolated from hot water samples in Mallorca.</title>
        <authorList>
            <person name="Crespi S."/>
            <person name="Drasar V."/>
            <person name="Salva-Serra F."/>
            <person name="Jaen-Luchoro D."/>
            <person name="Pineiro-Iglesias B."/>
            <person name="Aliaga F."/>
            <person name="Fernandez-Juarez V."/>
            <person name="Coll G."/>
            <person name="Moore E.R.B."/>
            <person name="Bennasar-Figueras A."/>
        </authorList>
    </citation>
    <scope>NUCLEOTIDE SEQUENCE</scope>
    <source>
        <strain evidence="3">HCPI-6</strain>
    </source>
</reference>
<evidence type="ECO:0000259" key="2">
    <source>
        <dbReference type="Pfam" id="PF13505"/>
    </source>
</evidence>
<accession>A0A9X2D1B6</accession>
<dbReference type="InterPro" id="IPR027385">
    <property type="entry name" value="Beta-barrel_OMP"/>
</dbReference>
<name>A0A9X2D1B6_9GAMM</name>
<dbReference type="AlphaFoldDB" id="A0A9X2D1B6"/>
<evidence type="ECO:0000313" key="4">
    <source>
        <dbReference type="Proteomes" id="UP001139721"/>
    </source>
</evidence>
<protein>
    <submittedName>
        <fullName evidence="3">Porin family protein</fullName>
    </submittedName>
</protein>
<dbReference type="Pfam" id="PF13505">
    <property type="entry name" value="OMP_b-brl"/>
    <property type="match status" value="1"/>
</dbReference>
<organism evidence="3 4">
    <name type="scientific">Legionella maioricensis</name>
    <dbReference type="NCBI Taxonomy" id="2896528"/>
    <lineage>
        <taxon>Bacteria</taxon>
        <taxon>Pseudomonadati</taxon>
        <taxon>Pseudomonadota</taxon>
        <taxon>Gammaproteobacteria</taxon>
        <taxon>Legionellales</taxon>
        <taxon>Legionellaceae</taxon>
        <taxon>Legionella</taxon>
    </lineage>
</organism>
<evidence type="ECO:0000256" key="1">
    <source>
        <dbReference type="ARBA" id="ARBA00022729"/>
    </source>
</evidence>
<dbReference type="EMBL" id="JAJKBJ010000012">
    <property type="protein sequence ID" value="MCL9684656.1"/>
    <property type="molecule type" value="Genomic_DNA"/>
</dbReference>
<dbReference type="Proteomes" id="UP001139721">
    <property type="component" value="Unassembled WGS sequence"/>
</dbReference>
<sequence length="232" mass="25363">MLRKTKIVGAGVFIFATSTINAGFYGGVGIGSDTVDFTQRSLVSPISDGVHAVDFDVINKSHLSGTGVFGTLFVGFEKLYNKFYLAGEANANISSVTHTEYNHEFVHLNFADTFIKMQNSVGLSVLPGFQFTPNTLFYGRLGWTNSKIQQRTGDLSLANFSVRRDGFRYGVGVKQAITDRVALRMDYSRIAYGSIQTATNDGIVPKTTQITPNQQLVEFGVVINFDGNISSK</sequence>
<keyword evidence="1" id="KW-0732">Signal</keyword>
<dbReference type="InterPro" id="IPR011250">
    <property type="entry name" value="OMP/PagP_B-barrel"/>
</dbReference>